<feature type="compositionally biased region" description="Low complexity" evidence="1">
    <location>
        <begin position="100"/>
        <end position="114"/>
    </location>
</feature>
<feature type="region of interest" description="Disordered" evidence="1">
    <location>
        <begin position="48"/>
        <end position="69"/>
    </location>
</feature>
<feature type="transmembrane region" description="Helical" evidence="2">
    <location>
        <begin position="6"/>
        <end position="35"/>
    </location>
</feature>
<keyword evidence="2" id="KW-1133">Transmembrane helix</keyword>
<comment type="caution">
    <text evidence="3">The sequence shown here is derived from an EMBL/GenBank/DDBJ whole genome shotgun (WGS) entry which is preliminary data.</text>
</comment>
<keyword evidence="2" id="KW-0472">Membrane</keyword>
<evidence type="ECO:0000313" key="4">
    <source>
        <dbReference type="Proteomes" id="UP000654075"/>
    </source>
</evidence>
<feature type="non-terminal residue" evidence="3">
    <location>
        <position position="1"/>
    </location>
</feature>
<dbReference type="AlphaFoldDB" id="A0A813EZ97"/>
<feature type="region of interest" description="Disordered" evidence="1">
    <location>
        <begin position="94"/>
        <end position="122"/>
    </location>
</feature>
<dbReference type="Proteomes" id="UP000654075">
    <property type="component" value="Unassembled WGS sequence"/>
</dbReference>
<organism evidence="3 4">
    <name type="scientific">Polarella glacialis</name>
    <name type="common">Dinoflagellate</name>
    <dbReference type="NCBI Taxonomy" id="89957"/>
    <lineage>
        <taxon>Eukaryota</taxon>
        <taxon>Sar</taxon>
        <taxon>Alveolata</taxon>
        <taxon>Dinophyceae</taxon>
        <taxon>Suessiales</taxon>
        <taxon>Suessiaceae</taxon>
        <taxon>Polarella</taxon>
    </lineage>
</organism>
<keyword evidence="2" id="KW-0812">Transmembrane</keyword>
<gene>
    <name evidence="3" type="ORF">PGLA1383_LOCUS24187</name>
</gene>
<keyword evidence="4" id="KW-1185">Reference proteome</keyword>
<protein>
    <submittedName>
        <fullName evidence="3">Uncharacterized protein</fullName>
    </submittedName>
</protein>
<feature type="compositionally biased region" description="Low complexity" evidence="1">
    <location>
        <begin position="48"/>
        <end position="66"/>
    </location>
</feature>
<reference evidence="3" key="1">
    <citation type="submission" date="2021-02" db="EMBL/GenBank/DDBJ databases">
        <authorList>
            <person name="Dougan E. K."/>
            <person name="Rhodes N."/>
            <person name="Thang M."/>
            <person name="Chan C."/>
        </authorList>
    </citation>
    <scope>NUCLEOTIDE SEQUENCE</scope>
</reference>
<evidence type="ECO:0000256" key="1">
    <source>
        <dbReference type="SAM" id="MobiDB-lite"/>
    </source>
</evidence>
<evidence type="ECO:0000256" key="2">
    <source>
        <dbReference type="SAM" id="Phobius"/>
    </source>
</evidence>
<evidence type="ECO:0000313" key="3">
    <source>
        <dbReference type="EMBL" id="CAE8606202.1"/>
    </source>
</evidence>
<proteinExistence type="predicted"/>
<accession>A0A813EZ97</accession>
<sequence length="240" mass="27238">MGLLFLFFSLLFLLFLLFLLMLLLFLLLLLLFLFLRARWHYTYTHNNNNNNNNNNSNNNNNNVNNNTSPSFSALMSHDAKMVADLVEIRLVSGSPGNASGNDNGNGKNTSNNKKNNNDNNKDNQVMRVSSLAEEMCSDTAEMWDRVLLVGTEGSGKSSCLLEVMRHAQLENRFLVVEAHMPELAHAIAESPGRPEEVFEEWFRQKSLSPEFEKMRAAGEGEAVDWFLLLDGFEQARTYRP</sequence>
<name>A0A813EZ97_POLGL</name>
<dbReference type="EMBL" id="CAJNNV010018800">
    <property type="protein sequence ID" value="CAE8606202.1"/>
    <property type="molecule type" value="Genomic_DNA"/>
</dbReference>